<sequence length="198" mass="21930">MLARLGKRLLHTSRPISKNITTRAEITQLLNTPTWSIKHYFRNVPRTSPISTEAAREIFEKMMKLSGLNPLQSYSDPKSQQLIQSLKLQMMFIRHLYEDDCAAEDDIDRDDRDDAPDEVGASESQLSNGGKGVGNDVDDDMMRSEGGGNDVVFRLIASDHLPPAPLSLAQLLAMVDAVGEGVDAEKGEIGFCLDDLKR</sequence>
<evidence type="ECO:0000256" key="1">
    <source>
        <dbReference type="SAM" id="MobiDB-lite"/>
    </source>
</evidence>
<keyword evidence="3" id="KW-1185">Reference proteome</keyword>
<feature type="region of interest" description="Disordered" evidence="1">
    <location>
        <begin position="106"/>
        <end position="139"/>
    </location>
</feature>
<protein>
    <submittedName>
        <fullName evidence="2">Uncharacterized protein</fullName>
    </submittedName>
</protein>
<evidence type="ECO:0000313" key="2">
    <source>
        <dbReference type="EMBL" id="CAK9441622.1"/>
    </source>
</evidence>
<dbReference type="Pfam" id="PF20977">
    <property type="entry name" value="GatF"/>
    <property type="match status" value="1"/>
</dbReference>
<dbReference type="RefSeq" id="XP_066832428.1">
    <property type="nucleotide sequence ID" value="XM_066975828.1"/>
</dbReference>
<evidence type="ECO:0000313" key="3">
    <source>
        <dbReference type="Proteomes" id="UP001497383"/>
    </source>
</evidence>
<organism evidence="2 3">
    <name type="scientific">Lodderomyces beijingensis</name>
    <dbReference type="NCBI Taxonomy" id="1775926"/>
    <lineage>
        <taxon>Eukaryota</taxon>
        <taxon>Fungi</taxon>
        <taxon>Dikarya</taxon>
        <taxon>Ascomycota</taxon>
        <taxon>Saccharomycotina</taxon>
        <taxon>Pichiomycetes</taxon>
        <taxon>Debaryomycetaceae</taxon>
        <taxon>Candida/Lodderomyces clade</taxon>
        <taxon>Lodderomyces</taxon>
    </lineage>
</organism>
<dbReference type="GeneID" id="92210686"/>
<dbReference type="EMBL" id="OZ022411">
    <property type="protein sequence ID" value="CAK9441622.1"/>
    <property type="molecule type" value="Genomic_DNA"/>
</dbReference>
<feature type="compositionally biased region" description="Acidic residues" evidence="1">
    <location>
        <begin position="106"/>
        <end position="117"/>
    </location>
</feature>
<proteinExistence type="predicted"/>
<dbReference type="Proteomes" id="UP001497383">
    <property type="component" value="Chromosome 7"/>
</dbReference>
<reference evidence="2 3" key="1">
    <citation type="submission" date="2024-03" db="EMBL/GenBank/DDBJ databases">
        <authorList>
            <person name="Brejova B."/>
        </authorList>
    </citation>
    <scope>NUCLEOTIDE SEQUENCE [LARGE SCALE GENOMIC DNA]</scope>
    <source>
        <strain evidence="2 3">CBS 14171</strain>
    </source>
</reference>
<name>A0ABP0ZVN0_9ASCO</name>
<gene>
    <name evidence="2" type="ORF">LODBEIA_P54900</name>
</gene>
<accession>A0ABP0ZVN0</accession>